<name>A0A8H4T8G6_9HYPO</name>
<reference evidence="1" key="2">
    <citation type="submission" date="2020-05" db="EMBL/GenBank/DDBJ databases">
        <authorList>
            <person name="Kim H.-S."/>
            <person name="Proctor R.H."/>
            <person name="Brown D.W."/>
        </authorList>
    </citation>
    <scope>NUCLEOTIDE SEQUENCE</scope>
    <source>
        <strain evidence="1">NRRL 45417</strain>
    </source>
</reference>
<organism evidence="1 2">
    <name type="scientific">Fusarium gaditjirri</name>
    <dbReference type="NCBI Taxonomy" id="282569"/>
    <lineage>
        <taxon>Eukaryota</taxon>
        <taxon>Fungi</taxon>
        <taxon>Dikarya</taxon>
        <taxon>Ascomycota</taxon>
        <taxon>Pezizomycotina</taxon>
        <taxon>Sordariomycetes</taxon>
        <taxon>Hypocreomycetidae</taxon>
        <taxon>Hypocreales</taxon>
        <taxon>Nectriaceae</taxon>
        <taxon>Fusarium</taxon>
        <taxon>Fusarium nisikadoi species complex</taxon>
    </lineage>
</organism>
<dbReference type="AlphaFoldDB" id="A0A8H4T8G6"/>
<dbReference type="Proteomes" id="UP000604273">
    <property type="component" value="Unassembled WGS sequence"/>
</dbReference>
<reference evidence="1" key="1">
    <citation type="journal article" date="2020" name="BMC Genomics">
        <title>Correction to: Identification and distribution of gene clusters required for synthesis of sphingolipid metabolism inhibitors in diverse species of the filamentous fungus Fusarium.</title>
        <authorList>
            <person name="Kim H.S."/>
            <person name="Lohmar J.M."/>
            <person name="Busman M."/>
            <person name="Brown D.W."/>
            <person name="Naumann T.A."/>
            <person name="Divon H.H."/>
            <person name="Lysoe E."/>
            <person name="Uhlig S."/>
            <person name="Proctor R.H."/>
        </authorList>
    </citation>
    <scope>NUCLEOTIDE SEQUENCE</scope>
    <source>
        <strain evidence="1">NRRL 45417</strain>
    </source>
</reference>
<gene>
    <name evidence="1" type="ORF">FGADI_6141</name>
</gene>
<keyword evidence="2" id="KW-1185">Reference proteome</keyword>
<proteinExistence type="predicted"/>
<dbReference type="OrthoDB" id="4996672at2759"/>
<accession>A0A8H4T8G6</accession>
<sequence>MDVITLYTLLDLSVRDPDPGESRMEFHFTRTPDGTIPEPIFDGVIRAYNLEFTDIIYNECETMLSLYVFAAGHDWNAHREETLKRCEEEQIARDWPLTRMGTSTCVDNMG</sequence>
<evidence type="ECO:0000313" key="1">
    <source>
        <dbReference type="EMBL" id="KAF4953275.1"/>
    </source>
</evidence>
<dbReference type="EMBL" id="JABFAI010000139">
    <property type="protein sequence ID" value="KAF4953275.1"/>
    <property type="molecule type" value="Genomic_DNA"/>
</dbReference>
<protein>
    <submittedName>
        <fullName evidence="1">Uncharacterized protein</fullName>
    </submittedName>
</protein>
<comment type="caution">
    <text evidence="1">The sequence shown here is derived from an EMBL/GenBank/DDBJ whole genome shotgun (WGS) entry which is preliminary data.</text>
</comment>
<evidence type="ECO:0000313" key="2">
    <source>
        <dbReference type="Proteomes" id="UP000604273"/>
    </source>
</evidence>